<keyword evidence="3" id="KW-1185">Reference proteome</keyword>
<proteinExistence type="predicted"/>
<gene>
    <name evidence="2" type="ORF">FX988_00344</name>
</gene>
<dbReference type="KEGG" id="pmes:FX988_00344"/>
<dbReference type="PANTHER" id="PTHR38643:SF1">
    <property type="entry name" value="PURINE NUCLEOSIDE PERMEASE C285.05-RELATED"/>
    <property type="match status" value="1"/>
</dbReference>
<feature type="domain" description="DUF985" evidence="1">
    <location>
        <begin position="434"/>
        <end position="573"/>
    </location>
</feature>
<dbReference type="Gene3D" id="2.60.120.10">
    <property type="entry name" value="Jelly Rolls"/>
    <property type="match status" value="1"/>
</dbReference>
<sequence length="594" mass="65567">MLNSMPVFLSNGKTMLKMFSNSVISLSSILFLSALITGCQTATAPQHSSSGAVETSETQPLEIKVVVVTMFEIGEDDDDKPGEFQMWKEGQNLNTRYPFPLSHHDIYVNEETGVMGIVTGMGTAKAAAAIMALGLDPRFDLTHAYWLVAGIAGVDPQDASIGSAVWANWLIDGDLAHEIDGREIPNDWNSGYFPLFSVEPIQSHSEANSESSFEDNAQPSVEPVQAINGEAYQLNTKLTKWAYELSKDTALSDYPAMYELREKYLNYPNARKRPFVLIGDHMAAATFWHGKLLNDWANDWTKYWSNGQANFVTSGMEDTGSYQSMIYLDNANKVDKSRFMVLRAASNYAMQPDSLTAAENLAMESGENGYAGMQSALESAYNVGSVVVNDIVANWSTYKDALPYEASKVAPDEDTLDQLMTPTTEPVDAKLSAEELIKSLNLTGHVEGGFFRQTFKADHRPLLSTAHGDRVNMTSIYYLLSAKSPVGHFHMNRSDIMHYFHVGDPITYYLLNQDGSLETHVLGPDPTQGHEMQMVVKGGTWKASKISTTGEYGYGLIGEAVAPGFEYEDMQLAEQDELVSTFPEHSALIKTLTR</sequence>
<name>A0A857JFV4_9ALTE</name>
<dbReference type="GO" id="GO:0003824">
    <property type="term" value="F:catalytic activity"/>
    <property type="evidence" value="ECO:0007669"/>
    <property type="project" value="InterPro"/>
</dbReference>
<dbReference type="PANTHER" id="PTHR38643">
    <property type="entry name" value="PURINE NUCLEOSIDE PERMEASE C285.05-RELATED"/>
    <property type="match status" value="1"/>
</dbReference>
<accession>A0A857JFV4</accession>
<evidence type="ECO:0000313" key="3">
    <source>
        <dbReference type="Proteomes" id="UP000464524"/>
    </source>
</evidence>
<dbReference type="Gene3D" id="3.40.50.1580">
    <property type="entry name" value="Nucleoside phosphorylase domain"/>
    <property type="match status" value="1"/>
</dbReference>
<evidence type="ECO:0000313" key="2">
    <source>
        <dbReference type="EMBL" id="QHJ10132.1"/>
    </source>
</evidence>
<evidence type="ECO:0000259" key="1">
    <source>
        <dbReference type="Pfam" id="PF06172"/>
    </source>
</evidence>
<protein>
    <recommendedName>
        <fullName evidence="1">DUF985 domain-containing protein</fullName>
    </recommendedName>
</protein>
<reference evidence="2 3" key="1">
    <citation type="submission" date="2019-12" db="EMBL/GenBank/DDBJ databases">
        <title>Genome sequencing and assembly of endphytes of Porphyra tenera.</title>
        <authorList>
            <person name="Park J.M."/>
            <person name="Shin R."/>
            <person name="Jo S.H."/>
        </authorList>
    </citation>
    <scope>NUCLEOTIDE SEQUENCE [LARGE SCALE GENOMIC DNA]</scope>
    <source>
        <strain evidence="2 3">GPM4</strain>
    </source>
</reference>
<dbReference type="Pfam" id="PF06516">
    <property type="entry name" value="NUP"/>
    <property type="match status" value="1"/>
</dbReference>
<dbReference type="SUPFAM" id="SSF51182">
    <property type="entry name" value="RmlC-like cupins"/>
    <property type="match status" value="1"/>
</dbReference>
<organism evidence="2 3">
    <name type="scientific">Paraglaciecola mesophila</name>
    <dbReference type="NCBI Taxonomy" id="197222"/>
    <lineage>
        <taxon>Bacteria</taxon>
        <taxon>Pseudomonadati</taxon>
        <taxon>Pseudomonadota</taxon>
        <taxon>Gammaproteobacteria</taxon>
        <taxon>Alteromonadales</taxon>
        <taxon>Alteromonadaceae</taxon>
        <taxon>Paraglaciecola</taxon>
    </lineage>
</organism>
<dbReference type="EMBL" id="CP047656">
    <property type="protein sequence ID" value="QHJ10132.1"/>
    <property type="molecule type" value="Genomic_DNA"/>
</dbReference>
<dbReference type="AlphaFoldDB" id="A0A857JFV4"/>
<dbReference type="Proteomes" id="UP000464524">
    <property type="component" value="Chromosome"/>
</dbReference>
<dbReference type="InterPro" id="IPR009486">
    <property type="entry name" value="Pur_nuclsid_perm"/>
</dbReference>
<dbReference type="InterPro" id="IPR035994">
    <property type="entry name" value="Nucleoside_phosphorylase_sf"/>
</dbReference>
<dbReference type="InterPro" id="IPR014710">
    <property type="entry name" value="RmlC-like_jellyroll"/>
</dbReference>
<dbReference type="GO" id="GO:0009116">
    <property type="term" value="P:nucleoside metabolic process"/>
    <property type="evidence" value="ECO:0007669"/>
    <property type="project" value="InterPro"/>
</dbReference>
<dbReference type="CDD" id="cd06121">
    <property type="entry name" value="cupin_YML079wp"/>
    <property type="match status" value="1"/>
</dbReference>
<dbReference type="Pfam" id="PF06172">
    <property type="entry name" value="Cupin_5"/>
    <property type="match status" value="1"/>
</dbReference>
<dbReference type="InterPro" id="IPR009327">
    <property type="entry name" value="Cupin_DUF985"/>
</dbReference>
<dbReference type="GO" id="GO:0055085">
    <property type="term" value="P:transmembrane transport"/>
    <property type="evidence" value="ECO:0007669"/>
    <property type="project" value="InterPro"/>
</dbReference>
<dbReference type="InterPro" id="IPR011051">
    <property type="entry name" value="RmlC_Cupin_sf"/>
</dbReference>